<name>A0A2U2RK86_9MICO</name>
<dbReference type="Pfam" id="PF02720">
    <property type="entry name" value="DUF222"/>
    <property type="match status" value="1"/>
</dbReference>
<dbReference type="GO" id="GO:0008270">
    <property type="term" value="F:zinc ion binding"/>
    <property type="evidence" value="ECO:0007669"/>
    <property type="project" value="InterPro"/>
</dbReference>
<keyword evidence="5" id="KW-0255">Endonuclease</keyword>
<protein>
    <submittedName>
        <fullName evidence="5">HNH endonuclease</fullName>
    </submittedName>
</protein>
<dbReference type="Pfam" id="PF01844">
    <property type="entry name" value="HNH"/>
    <property type="match status" value="1"/>
</dbReference>
<dbReference type="OrthoDB" id="3261064at2"/>
<proteinExistence type="inferred from homology"/>
<dbReference type="RefSeq" id="WP_109275941.1">
    <property type="nucleotide sequence ID" value="NZ_QFKX01000003.1"/>
</dbReference>
<feature type="compositionally biased region" description="Basic and acidic residues" evidence="2">
    <location>
        <begin position="517"/>
        <end position="529"/>
    </location>
</feature>
<evidence type="ECO:0000256" key="2">
    <source>
        <dbReference type="SAM" id="MobiDB-lite"/>
    </source>
</evidence>
<feature type="compositionally biased region" description="Pro residues" evidence="2">
    <location>
        <begin position="532"/>
        <end position="553"/>
    </location>
</feature>
<dbReference type="InterPro" id="IPR003615">
    <property type="entry name" value="HNH_nuc"/>
</dbReference>
<reference evidence="5 6" key="1">
    <citation type="submission" date="2018-05" db="EMBL/GenBank/DDBJ databases">
        <title>Brachybacterium sp. M1HQ-2T, whole genome shotgun sequence.</title>
        <authorList>
            <person name="Tuo L."/>
        </authorList>
    </citation>
    <scope>NUCLEOTIDE SEQUENCE [LARGE SCALE GENOMIC DNA]</scope>
    <source>
        <strain evidence="5 6">M1HQ-2</strain>
    </source>
</reference>
<evidence type="ECO:0000313" key="6">
    <source>
        <dbReference type="Proteomes" id="UP000245590"/>
    </source>
</evidence>
<dbReference type="InterPro" id="IPR002711">
    <property type="entry name" value="HNH"/>
</dbReference>
<evidence type="ECO:0000313" key="5">
    <source>
        <dbReference type="EMBL" id="PWH06194.1"/>
    </source>
</evidence>
<dbReference type="GO" id="GO:0003676">
    <property type="term" value="F:nucleic acid binding"/>
    <property type="evidence" value="ECO:0007669"/>
    <property type="project" value="InterPro"/>
</dbReference>
<dbReference type="AlphaFoldDB" id="A0A2U2RK86"/>
<feature type="domain" description="DUF222" evidence="4">
    <location>
        <begin position="121"/>
        <end position="408"/>
    </location>
</feature>
<dbReference type="InterPro" id="IPR003870">
    <property type="entry name" value="DUF222"/>
</dbReference>
<feature type="domain" description="HNH" evidence="3">
    <location>
        <begin position="417"/>
        <end position="461"/>
    </location>
</feature>
<evidence type="ECO:0000259" key="3">
    <source>
        <dbReference type="Pfam" id="PF01844"/>
    </source>
</evidence>
<comment type="similarity">
    <text evidence="1">Belongs to the Rv1128c/1148c/1588c/1702c/1945/3466 family.</text>
</comment>
<evidence type="ECO:0000256" key="1">
    <source>
        <dbReference type="ARBA" id="ARBA00023450"/>
    </source>
</evidence>
<dbReference type="GO" id="GO:0004519">
    <property type="term" value="F:endonuclease activity"/>
    <property type="evidence" value="ECO:0007669"/>
    <property type="project" value="UniProtKB-KW"/>
</dbReference>
<feature type="compositionally biased region" description="Basic and acidic residues" evidence="2">
    <location>
        <begin position="561"/>
        <end position="576"/>
    </location>
</feature>
<comment type="caution">
    <text evidence="5">The sequence shown here is derived from an EMBL/GenBank/DDBJ whole genome shotgun (WGS) entry which is preliminary data.</text>
</comment>
<dbReference type="Proteomes" id="UP000245590">
    <property type="component" value="Unassembled WGS sequence"/>
</dbReference>
<keyword evidence="5" id="KW-0540">Nuclease</keyword>
<keyword evidence="6" id="KW-1185">Reference proteome</keyword>
<organism evidence="5 6">
    <name type="scientific">Brachybacterium endophyticum</name>
    <dbReference type="NCBI Taxonomy" id="2182385"/>
    <lineage>
        <taxon>Bacteria</taxon>
        <taxon>Bacillati</taxon>
        <taxon>Actinomycetota</taxon>
        <taxon>Actinomycetes</taxon>
        <taxon>Micrococcales</taxon>
        <taxon>Dermabacteraceae</taxon>
        <taxon>Brachybacterium</taxon>
    </lineage>
</organism>
<evidence type="ECO:0000259" key="4">
    <source>
        <dbReference type="Pfam" id="PF02720"/>
    </source>
</evidence>
<sequence>MGTTELPTAQGVLDVPADVSRPGVFAILDELEQMSPRVLEDLHAHDCSRDPAPAPQGVRPLRSVDTPRPVCRDVAARRISPRPDVQLTERVHALWDDGAQEASDLARRLLLLAPSWLDREAGGTDPHVVEAEDLTVAVALRCTRTQAGAAIREAHRAVDLLPRCLQALETGEFPAAWFRTLLERTRRFTDAEMLLVDVTVSSWTLGITPERFTRELNALLAMIEGAQPEPASLDPESRRRMVVDPGRSAGTACLRIIGPAPEIMALAGRFDQAARAVQDAQRHALREGTGIPLDPDGQVEREGMPLSLALIRYHLAHAASLDTDGVTVPEARFRLNVLVPFLTLAGGDDAPGMLEDGTPIPAAMAREIAGAEKDWFRVLTDPSSSEFLPCPAQRYRPTDAMLEHVRLRGRTCAVPGCTRSSSIASEADHIIEYDHADPAAGGRTEIENLHLLCWFHHAMKTSGLLDPTRIDADRSPTGRRGTLWDIQERVQIFREDDTDLLTVETVAELTSVWDSLERSRAEHTDRHAADPPTSPPVPSPAGQPAPSFAPRPGPRIVSPERSWRETAEFRADHEGPRPLMPLRPGSSGPPPF</sequence>
<gene>
    <name evidence="5" type="ORF">DEO23_10390</name>
</gene>
<dbReference type="CDD" id="cd00085">
    <property type="entry name" value="HNHc"/>
    <property type="match status" value="1"/>
</dbReference>
<feature type="region of interest" description="Disordered" evidence="2">
    <location>
        <begin position="517"/>
        <end position="592"/>
    </location>
</feature>
<accession>A0A2U2RK86</accession>
<dbReference type="EMBL" id="QFKX01000003">
    <property type="protein sequence ID" value="PWH06194.1"/>
    <property type="molecule type" value="Genomic_DNA"/>
</dbReference>
<keyword evidence="5" id="KW-0378">Hydrolase</keyword>